<proteinExistence type="inferred from homology"/>
<dbReference type="Pfam" id="PF01419">
    <property type="entry name" value="Jacalin"/>
    <property type="match status" value="3"/>
</dbReference>
<evidence type="ECO:0000256" key="2">
    <source>
        <dbReference type="ARBA" id="ARBA00022734"/>
    </source>
</evidence>
<dbReference type="InterPro" id="IPR036404">
    <property type="entry name" value="Jacalin-like_lectin_dom_sf"/>
</dbReference>
<accession>A0A6J1KNH6</accession>
<dbReference type="GO" id="GO:0005536">
    <property type="term" value="F:D-glucose binding"/>
    <property type="evidence" value="ECO:0007669"/>
    <property type="project" value="UniProtKB-ARBA"/>
</dbReference>
<organism evidence="4 5">
    <name type="scientific">Cucurbita maxima</name>
    <name type="common">Pumpkin</name>
    <name type="synonym">Winter squash</name>
    <dbReference type="NCBI Taxonomy" id="3661"/>
    <lineage>
        <taxon>Eukaryota</taxon>
        <taxon>Viridiplantae</taxon>
        <taxon>Streptophyta</taxon>
        <taxon>Embryophyta</taxon>
        <taxon>Tracheophyta</taxon>
        <taxon>Spermatophyta</taxon>
        <taxon>Magnoliopsida</taxon>
        <taxon>eudicotyledons</taxon>
        <taxon>Gunneridae</taxon>
        <taxon>Pentapetalae</taxon>
        <taxon>rosids</taxon>
        <taxon>fabids</taxon>
        <taxon>Cucurbitales</taxon>
        <taxon>Cucurbitaceae</taxon>
        <taxon>Cucurbiteae</taxon>
        <taxon>Cucurbita</taxon>
    </lineage>
</organism>
<dbReference type="PANTHER" id="PTHR47293">
    <property type="entry name" value="JACALIN-RELATED LECTIN 3"/>
    <property type="match status" value="1"/>
</dbReference>
<dbReference type="InterPro" id="IPR001229">
    <property type="entry name" value="Jacalin-like_lectin_dom"/>
</dbReference>
<reference evidence="5" key="1">
    <citation type="submission" date="2025-08" db="UniProtKB">
        <authorList>
            <consortium name="RefSeq"/>
        </authorList>
    </citation>
    <scope>IDENTIFICATION</scope>
    <source>
        <tissue evidence="5">Young leaves</tissue>
    </source>
</reference>
<sequence length="547" mass="60135">MIWANVASFSESEEGLICRDKSRWRFLGNSCQSFDDSQKIKPVSAGPFGGPGGNKWDDGVFSSIRQLVISHGAGIDSIKIQYDVKGTPIWCDRHGGNGGTKTDTVKLDFPDEYLTMIRGHYGSFVSYDQIFVRSLTFMSNKRKYGPYGVELGRVFSFPTTEGKLVGFHGRSGLYLDAIGVYLKPMSIQTPSKAIVQSQSYVATKTESEGYSIIQGSVGQNYDIVLAVKQKDELKKPLPSSSSSSESSDDESITKVIFDYPYEILTHVTGHYGPVMYMGPNVIKSLTFHTTKAKYGPFGEAQGTPFSTNVKEGKIIGFHGRKGLFLDALGVHIVEGKVTPASRPPSGDIVPATQPLLENESAHWTKKLAPSNGRPLEEMARVVKEPAPCGPGPWGGDGGKPWDDGVFSGIKQIYLTKSLEAFCSIQIEYDRNKQSVWSVKHGGNGGMTMHRVKLDYPHEVLTCISGYYGYIGKDERQQVIKSLSLHTSRGKFGPFGEEIGTFFTSTITEGKVVGFHGRSSLYLDAIGVHMQHWLGSQRSSKSSMFRLF</sequence>
<dbReference type="PROSITE" id="PS51752">
    <property type="entry name" value="JACALIN_LECTIN"/>
    <property type="match status" value="3"/>
</dbReference>
<dbReference type="Gene3D" id="2.100.10.30">
    <property type="entry name" value="Jacalin-like lectin domain"/>
    <property type="match status" value="3"/>
</dbReference>
<dbReference type="CDD" id="cd09612">
    <property type="entry name" value="Jacalin"/>
    <property type="match status" value="3"/>
</dbReference>
<feature type="domain" description="Jacalin-type lectin" evidence="3">
    <location>
        <begin position="190"/>
        <end position="334"/>
    </location>
</feature>
<dbReference type="PANTHER" id="PTHR47293:SF68">
    <property type="entry name" value="JACALIN-RELATED LECTIN 3"/>
    <property type="match status" value="1"/>
</dbReference>
<evidence type="ECO:0000313" key="4">
    <source>
        <dbReference type="Proteomes" id="UP000504608"/>
    </source>
</evidence>
<keyword evidence="2" id="KW-0430">Lectin</keyword>
<evidence type="ECO:0000256" key="1">
    <source>
        <dbReference type="ARBA" id="ARBA00006568"/>
    </source>
</evidence>
<dbReference type="GO" id="GO:0005537">
    <property type="term" value="F:D-mannose binding"/>
    <property type="evidence" value="ECO:0007669"/>
    <property type="project" value="UniProtKB-ARBA"/>
</dbReference>
<gene>
    <name evidence="5" type="primary">LOC111496166</name>
</gene>
<dbReference type="AlphaFoldDB" id="A0A6J1KNH6"/>
<evidence type="ECO:0000259" key="3">
    <source>
        <dbReference type="PROSITE" id="PS51752"/>
    </source>
</evidence>
<feature type="domain" description="Jacalin-type lectin" evidence="3">
    <location>
        <begin position="387"/>
        <end position="531"/>
    </location>
</feature>
<keyword evidence="4" id="KW-1185">Reference proteome</keyword>
<comment type="similarity">
    <text evidence="1">Belongs to the jacalin lectin family.</text>
</comment>
<dbReference type="InterPro" id="IPR033734">
    <property type="entry name" value="Jacalin-like_lectin_dom_plant"/>
</dbReference>
<name>A0A6J1KNH6_CUCMA</name>
<evidence type="ECO:0000313" key="5">
    <source>
        <dbReference type="RefSeq" id="XP_023002275.1"/>
    </source>
</evidence>
<dbReference type="FunFam" id="2.100.10.30:FF:000001">
    <property type="entry name" value="Jacalin-related lectin 33"/>
    <property type="match status" value="2"/>
</dbReference>
<dbReference type="RefSeq" id="XP_023002275.1">
    <property type="nucleotide sequence ID" value="XM_023146507.1"/>
</dbReference>
<protein>
    <submittedName>
        <fullName evidence="5">Jacalin-related lectin 3-like isoform X8</fullName>
    </submittedName>
</protein>
<feature type="domain" description="Jacalin-type lectin" evidence="3">
    <location>
        <begin position="42"/>
        <end position="184"/>
    </location>
</feature>
<dbReference type="GeneID" id="111496166"/>
<dbReference type="SUPFAM" id="SSF51101">
    <property type="entry name" value="Mannose-binding lectins"/>
    <property type="match status" value="3"/>
</dbReference>
<dbReference type="SMART" id="SM00915">
    <property type="entry name" value="Jacalin"/>
    <property type="match status" value="3"/>
</dbReference>
<dbReference type="Proteomes" id="UP000504608">
    <property type="component" value="Unplaced"/>
</dbReference>